<protein>
    <submittedName>
        <fullName evidence="2">Glucosamine-6-phosphate deaminase</fullName>
    </submittedName>
</protein>
<feature type="domain" description="Glucosamine/galactosamine-6-phosphate isomerase" evidence="1">
    <location>
        <begin position="8"/>
        <end position="229"/>
    </location>
</feature>
<organism evidence="2 3">
    <name type="scientific">Manganibacter manganicus</name>
    <dbReference type="NCBI Taxonomy" id="1873176"/>
    <lineage>
        <taxon>Bacteria</taxon>
        <taxon>Pseudomonadati</taxon>
        <taxon>Pseudomonadota</taxon>
        <taxon>Alphaproteobacteria</taxon>
        <taxon>Hyphomicrobiales</taxon>
        <taxon>Phyllobacteriaceae</taxon>
        <taxon>Manganibacter</taxon>
    </lineage>
</organism>
<dbReference type="PANTHER" id="PTHR11280">
    <property type="entry name" value="GLUCOSAMINE-6-PHOSPHATE ISOMERASE"/>
    <property type="match status" value="1"/>
</dbReference>
<dbReference type="InterPro" id="IPR004547">
    <property type="entry name" value="Glucosamine6P_isomerase"/>
</dbReference>
<dbReference type="STRING" id="1873176.BFN67_05255"/>
<dbReference type="SUPFAM" id="SSF100950">
    <property type="entry name" value="NagB/RpiA/CoA transferase-like"/>
    <property type="match status" value="1"/>
</dbReference>
<evidence type="ECO:0000313" key="2">
    <source>
        <dbReference type="EMBL" id="OQM74258.1"/>
    </source>
</evidence>
<dbReference type="GO" id="GO:0019262">
    <property type="term" value="P:N-acetylneuraminate catabolic process"/>
    <property type="evidence" value="ECO:0007669"/>
    <property type="project" value="TreeGrafter"/>
</dbReference>
<name>A0A1V8RM35_9HYPH</name>
<dbReference type="GO" id="GO:0006043">
    <property type="term" value="P:glucosamine catabolic process"/>
    <property type="evidence" value="ECO:0007669"/>
    <property type="project" value="TreeGrafter"/>
</dbReference>
<dbReference type="Proteomes" id="UP000191905">
    <property type="component" value="Unassembled WGS sequence"/>
</dbReference>
<dbReference type="GO" id="GO:0042802">
    <property type="term" value="F:identical protein binding"/>
    <property type="evidence" value="ECO:0007669"/>
    <property type="project" value="TreeGrafter"/>
</dbReference>
<accession>A0A1V8RM35</accession>
<keyword evidence="3" id="KW-1185">Reference proteome</keyword>
<dbReference type="InterPro" id="IPR006148">
    <property type="entry name" value="Glc/Gal-6P_isomerase"/>
</dbReference>
<dbReference type="InterPro" id="IPR037171">
    <property type="entry name" value="NagB/RpiA_transferase-like"/>
</dbReference>
<dbReference type="GO" id="GO:0004342">
    <property type="term" value="F:glucosamine-6-phosphate deaminase activity"/>
    <property type="evidence" value="ECO:0007669"/>
    <property type="project" value="InterPro"/>
</dbReference>
<dbReference type="RefSeq" id="WP_080920874.1">
    <property type="nucleotide sequence ID" value="NZ_MDET01000034.1"/>
</dbReference>
<dbReference type="PANTHER" id="PTHR11280:SF6">
    <property type="entry name" value="GLUCOSAMINE-6-PHOSPHATE ISOMERASE NAGB"/>
    <property type="match status" value="1"/>
</dbReference>
<dbReference type="EMBL" id="MDET01000034">
    <property type="protein sequence ID" value="OQM74258.1"/>
    <property type="molecule type" value="Genomic_DNA"/>
</dbReference>
<dbReference type="AlphaFoldDB" id="A0A1V8RM35"/>
<comment type="caution">
    <text evidence="2">The sequence shown here is derived from an EMBL/GenBank/DDBJ whole genome shotgun (WGS) entry which is preliminary data.</text>
</comment>
<dbReference type="OrthoDB" id="9791139at2"/>
<gene>
    <name evidence="2" type="ORF">BFN67_05255</name>
</gene>
<evidence type="ECO:0000313" key="3">
    <source>
        <dbReference type="Proteomes" id="UP000191905"/>
    </source>
</evidence>
<dbReference type="Pfam" id="PF01182">
    <property type="entry name" value="Glucosamine_iso"/>
    <property type="match status" value="1"/>
</dbReference>
<proteinExistence type="predicted"/>
<reference evidence="2 3" key="1">
    <citation type="journal article" date="2016" name="Int. J. Syst. Evol. Microbiol.">
        <title>Pseudaminobacter manganicus sp. nov., isolated from sludge of a manganese mine.</title>
        <authorList>
            <person name="Li J."/>
            <person name="Huang J."/>
            <person name="Liao S."/>
            <person name="Wang G."/>
        </authorList>
    </citation>
    <scope>NUCLEOTIDE SEQUENCE [LARGE SCALE GENOMIC DNA]</scope>
    <source>
        <strain evidence="2 3">JH-7</strain>
    </source>
</reference>
<dbReference type="GO" id="GO:0005975">
    <property type="term" value="P:carbohydrate metabolic process"/>
    <property type="evidence" value="ECO:0007669"/>
    <property type="project" value="InterPro"/>
</dbReference>
<dbReference type="Gene3D" id="3.40.50.1360">
    <property type="match status" value="1"/>
</dbReference>
<dbReference type="GO" id="GO:0005737">
    <property type="term" value="C:cytoplasm"/>
    <property type="evidence" value="ECO:0007669"/>
    <property type="project" value="TreeGrafter"/>
</dbReference>
<sequence>MKIHVEPNKKKLGDEAAELGAEAIRSAIRTRGAANIVVATGASQFELLAALVAQDDIDWSRVTAFHLDEYIAMPDTHPASFRRYLRERFTSHLPTLGAFHFIKGDEPDPAAELARINALISSHPIDVVFAGIGENAHLAFNDPPADFDAPVPFHVVELDERCRRQQFGEGWFATFEDVPTRAISMTVRQIMKSGLVVLAVPDRRKAEAVRDTLEGPITPMVPASVLRRHANCHLFLEPESAALLRHIPDAVTE</sequence>
<dbReference type="GO" id="GO:0006046">
    <property type="term" value="P:N-acetylglucosamine catabolic process"/>
    <property type="evidence" value="ECO:0007669"/>
    <property type="project" value="TreeGrafter"/>
</dbReference>
<dbReference type="CDD" id="cd01399">
    <property type="entry name" value="GlcN6P_deaminase"/>
    <property type="match status" value="1"/>
</dbReference>
<evidence type="ECO:0000259" key="1">
    <source>
        <dbReference type="Pfam" id="PF01182"/>
    </source>
</evidence>